<sequence length="80" mass="9080">MCLRISQLFFYGALGVLLSWVALYYRYNDESKITAQQYELPPRPALEGPSAVNEKLQNVEYILKDKIEGPESLVVEGGEK</sequence>
<evidence type="ECO:0000313" key="3">
    <source>
        <dbReference type="Proteomes" id="UP000053660"/>
    </source>
</evidence>
<dbReference type="Proteomes" id="UP000053660">
    <property type="component" value="Unassembled WGS sequence"/>
</dbReference>
<name>A0A0B1SSD3_OESDE</name>
<keyword evidence="1" id="KW-0812">Transmembrane</keyword>
<keyword evidence="1" id="KW-0472">Membrane</keyword>
<feature type="transmembrane region" description="Helical" evidence="1">
    <location>
        <begin position="6"/>
        <end position="25"/>
    </location>
</feature>
<proteinExistence type="predicted"/>
<dbReference type="Pfam" id="PF20067">
    <property type="entry name" value="SSL_N"/>
    <property type="match status" value="1"/>
</dbReference>
<accession>A0A0B1SSD3</accession>
<keyword evidence="1" id="KW-1133">Transmembrane helix</keyword>
<gene>
    <name evidence="2" type="ORF">OESDEN_13434</name>
</gene>
<protein>
    <submittedName>
        <fullName evidence="2">Uncharacterized protein</fullName>
    </submittedName>
</protein>
<evidence type="ECO:0000313" key="2">
    <source>
        <dbReference type="EMBL" id="KHJ86806.1"/>
    </source>
</evidence>
<organism evidence="2 3">
    <name type="scientific">Oesophagostomum dentatum</name>
    <name type="common">Nodular worm</name>
    <dbReference type="NCBI Taxonomy" id="61180"/>
    <lineage>
        <taxon>Eukaryota</taxon>
        <taxon>Metazoa</taxon>
        <taxon>Ecdysozoa</taxon>
        <taxon>Nematoda</taxon>
        <taxon>Chromadorea</taxon>
        <taxon>Rhabditida</taxon>
        <taxon>Rhabditina</taxon>
        <taxon>Rhabditomorpha</taxon>
        <taxon>Strongyloidea</taxon>
        <taxon>Strongylidae</taxon>
        <taxon>Oesophagostomum</taxon>
    </lineage>
</organism>
<keyword evidence="3" id="KW-1185">Reference proteome</keyword>
<reference evidence="2 3" key="1">
    <citation type="submission" date="2014-03" db="EMBL/GenBank/DDBJ databases">
        <title>Draft genome of the hookworm Oesophagostomum dentatum.</title>
        <authorList>
            <person name="Mitreva M."/>
        </authorList>
    </citation>
    <scope>NUCLEOTIDE SEQUENCE [LARGE SCALE GENOMIC DNA]</scope>
    <source>
        <strain evidence="2 3">OD-Hann</strain>
    </source>
</reference>
<dbReference type="AlphaFoldDB" id="A0A0B1SSD3"/>
<dbReference type="OrthoDB" id="5307922at2759"/>
<dbReference type="EMBL" id="KN559359">
    <property type="protein sequence ID" value="KHJ86806.1"/>
    <property type="molecule type" value="Genomic_DNA"/>
</dbReference>
<evidence type="ECO:0000256" key="1">
    <source>
        <dbReference type="SAM" id="Phobius"/>
    </source>
</evidence>